<dbReference type="InterPro" id="IPR036915">
    <property type="entry name" value="Cyclin-like_sf"/>
</dbReference>
<feature type="domain" description="Cyclin C-terminal" evidence="7">
    <location>
        <begin position="550"/>
        <end position="665"/>
    </location>
</feature>
<dbReference type="EMBL" id="MU001670">
    <property type="protein sequence ID" value="KAF2462131.1"/>
    <property type="molecule type" value="Genomic_DNA"/>
</dbReference>
<dbReference type="PROSITE" id="PS00292">
    <property type="entry name" value="CYCLINS"/>
    <property type="match status" value="1"/>
</dbReference>
<proteinExistence type="inferred from homology"/>
<evidence type="ECO:0000259" key="7">
    <source>
        <dbReference type="SMART" id="SM01332"/>
    </source>
</evidence>
<dbReference type="InterPro" id="IPR013763">
    <property type="entry name" value="Cyclin-like_dom"/>
</dbReference>
<dbReference type="InterPro" id="IPR048258">
    <property type="entry name" value="Cyclins_cyclin-box"/>
</dbReference>
<gene>
    <name evidence="8" type="ORF">BDY21DRAFT_7658</name>
</gene>
<dbReference type="OrthoDB" id="5590282at2759"/>
<evidence type="ECO:0000256" key="1">
    <source>
        <dbReference type="ARBA" id="ARBA00022618"/>
    </source>
</evidence>
<keyword evidence="9" id="KW-1185">Reference proteome</keyword>
<comment type="similarity">
    <text evidence="4">Belongs to the cyclin family.</text>
</comment>
<dbReference type="InterPro" id="IPR004367">
    <property type="entry name" value="Cyclin_C-dom"/>
</dbReference>
<feature type="compositionally biased region" description="Polar residues" evidence="5">
    <location>
        <begin position="17"/>
        <end position="30"/>
    </location>
</feature>
<keyword evidence="2 4" id="KW-0195">Cyclin</keyword>
<evidence type="ECO:0000259" key="6">
    <source>
        <dbReference type="SMART" id="SM00385"/>
    </source>
</evidence>
<feature type="compositionally biased region" description="Polar residues" evidence="5">
    <location>
        <begin position="102"/>
        <end position="140"/>
    </location>
</feature>
<dbReference type="GO" id="GO:0051301">
    <property type="term" value="P:cell division"/>
    <property type="evidence" value="ECO:0007669"/>
    <property type="project" value="UniProtKB-KW"/>
</dbReference>
<protein>
    <submittedName>
        <fullName evidence="8">Cyclin-like protein</fullName>
    </submittedName>
</protein>
<dbReference type="Gene3D" id="1.10.472.10">
    <property type="entry name" value="Cyclin-like"/>
    <property type="match status" value="2"/>
</dbReference>
<feature type="region of interest" description="Disordered" evidence="5">
    <location>
        <begin position="180"/>
        <end position="206"/>
    </location>
</feature>
<dbReference type="InterPro" id="IPR006671">
    <property type="entry name" value="Cyclin_N"/>
</dbReference>
<evidence type="ECO:0000313" key="8">
    <source>
        <dbReference type="EMBL" id="KAF2462131.1"/>
    </source>
</evidence>
<dbReference type="CDD" id="cd20568">
    <property type="entry name" value="CYCLIN_CLBs_yeast_rpt1"/>
    <property type="match status" value="1"/>
</dbReference>
<feature type="compositionally biased region" description="Basic and acidic residues" evidence="5">
    <location>
        <begin position="180"/>
        <end position="190"/>
    </location>
</feature>
<feature type="domain" description="Cyclin-like" evidence="6">
    <location>
        <begin position="554"/>
        <end position="635"/>
    </location>
</feature>
<feature type="domain" description="Cyclin-like" evidence="6">
    <location>
        <begin position="457"/>
        <end position="541"/>
    </location>
</feature>
<dbReference type="Proteomes" id="UP000799766">
    <property type="component" value="Unassembled WGS sequence"/>
</dbReference>
<dbReference type="CDD" id="cd20512">
    <property type="entry name" value="CYCLIN_CLBs_yeast_rpt2"/>
    <property type="match status" value="1"/>
</dbReference>
<dbReference type="Pfam" id="PF00134">
    <property type="entry name" value="Cyclin_N"/>
    <property type="match status" value="1"/>
</dbReference>
<evidence type="ECO:0000256" key="2">
    <source>
        <dbReference type="ARBA" id="ARBA00023127"/>
    </source>
</evidence>
<dbReference type="SMART" id="SM00385">
    <property type="entry name" value="CYCLIN"/>
    <property type="match status" value="2"/>
</dbReference>
<evidence type="ECO:0000256" key="4">
    <source>
        <dbReference type="RuleBase" id="RU000383"/>
    </source>
</evidence>
<evidence type="ECO:0000256" key="5">
    <source>
        <dbReference type="SAM" id="MobiDB-lite"/>
    </source>
</evidence>
<evidence type="ECO:0000313" key="9">
    <source>
        <dbReference type="Proteomes" id="UP000799766"/>
    </source>
</evidence>
<accession>A0A6A6PDU5</accession>
<dbReference type="AlphaFoldDB" id="A0A6A6PDU5"/>
<dbReference type="SUPFAM" id="SSF47954">
    <property type="entry name" value="Cyclin-like"/>
    <property type="match status" value="2"/>
</dbReference>
<sequence length="696" mass="76912">MPPTSIAPGKTLHQRNKSTPALSSASNSNGGVKLSGANDAAAAQPKRAAFQDRSNVCNINKPTKLAAKDDLVISGKGVQVEVLEKPVVPAQEMAKPAVRPTQRPTSTMATKGPLNASTATSNNVAPTTSTTGFQKPTSSDKVGPLERIAQNAAARKHITKKATTVFRDTSASKTEELECAKAEDPHRDSVHNSAATTVGSQQPVQHGDITESRAKASELEVVVASNAAGVTGPSQVPAMSSVTDNASLENLQDNIAATLSQIHAVEKGEQQRKYPEVPIPGVVSASEPYRPVEIVEPPLLPASDHSYLITLERQARALEKERNDELARQQASIAPIPEIEEYWDEEEDEEYYDADGYTTARSLRSRGDNTTGGVTVVLLPRVTKKVENELAAAKLFVENTRSPDDIEDEAWDTSMVAEYGEEIFEYMKRLEDKMKPNPYYMDNQNEIQWSMRSVLMDWLVQVHGRFGLLPETLFLSVNYVDRFLSCKVVSLAKLQLVGATAIFVAAKYEEINCPSVQEIAYMVDHSYTTEEILKAERFMLSMLQFELGWPGPMSFLRRISKADDYDLDTRTLAKYFLEVTVMDERFVACTPSFTAAGAHCLARLMLRKGDWSPAHVYYSQYTYGQLRQLLAVILECCENPQKHHAAVYDKYVDKRYKRASEFVQVEMEKGFALPSFGRDSSVGLTHPYGGALARRK</sequence>
<keyword evidence="3" id="KW-0131">Cell cycle</keyword>
<dbReference type="Pfam" id="PF02984">
    <property type="entry name" value="Cyclin_C"/>
    <property type="match status" value="1"/>
</dbReference>
<feature type="compositionally biased region" description="Polar residues" evidence="5">
    <location>
        <begin position="191"/>
        <end position="204"/>
    </location>
</feature>
<dbReference type="FunFam" id="1.10.472.10:FF:000001">
    <property type="entry name" value="G2/mitotic-specific cyclin"/>
    <property type="match status" value="1"/>
</dbReference>
<feature type="region of interest" description="Disordered" evidence="5">
    <location>
        <begin position="93"/>
        <end position="141"/>
    </location>
</feature>
<feature type="region of interest" description="Disordered" evidence="5">
    <location>
        <begin position="1"/>
        <end position="51"/>
    </location>
</feature>
<dbReference type="SMART" id="SM01332">
    <property type="entry name" value="Cyclin_C"/>
    <property type="match status" value="1"/>
</dbReference>
<organism evidence="8 9">
    <name type="scientific">Lineolata rhizophorae</name>
    <dbReference type="NCBI Taxonomy" id="578093"/>
    <lineage>
        <taxon>Eukaryota</taxon>
        <taxon>Fungi</taxon>
        <taxon>Dikarya</taxon>
        <taxon>Ascomycota</taxon>
        <taxon>Pezizomycotina</taxon>
        <taxon>Dothideomycetes</taxon>
        <taxon>Dothideomycetes incertae sedis</taxon>
        <taxon>Lineolatales</taxon>
        <taxon>Lineolataceae</taxon>
        <taxon>Lineolata</taxon>
    </lineage>
</organism>
<keyword evidence="1" id="KW-0132">Cell division</keyword>
<dbReference type="InterPro" id="IPR039361">
    <property type="entry name" value="Cyclin"/>
</dbReference>
<reference evidence="8" key="1">
    <citation type="journal article" date="2020" name="Stud. Mycol.">
        <title>101 Dothideomycetes genomes: a test case for predicting lifestyles and emergence of pathogens.</title>
        <authorList>
            <person name="Haridas S."/>
            <person name="Albert R."/>
            <person name="Binder M."/>
            <person name="Bloem J."/>
            <person name="Labutti K."/>
            <person name="Salamov A."/>
            <person name="Andreopoulos B."/>
            <person name="Baker S."/>
            <person name="Barry K."/>
            <person name="Bills G."/>
            <person name="Bluhm B."/>
            <person name="Cannon C."/>
            <person name="Castanera R."/>
            <person name="Culley D."/>
            <person name="Daum C."/>
            <person name="Ezra D."/>
            <person name="Gonzalez J."/>
            <person name="Henrissat B."/>
            <person name="Kuo A."/>
            <person name="Liang C."/>
            <person name="Lipzen A."/>
            <person name="Lutzoni F."/>
            <person name="Magnuson J."/>
            <person name="Mondo S."/>
            <person name="Nolan M."/>
            <person name="Ohm R."/>
            <person name="Pangilinan J."/>
            <person name="Park H.-J."/>
            <person name="Ramirez L."/>
            <person name="Alfaro M."/>
            <person name="Sun H."/>
            <person name="Tritt A."/>
            <person name="Yoshinaga Y."/>
            <person name="Zwiers L.-H."/>
            <person name="Turgeon B."/>
            <person name="Goodwin S."/>
            <person name="Spatafora J."/>
            <person name="Crous P."/>
            <person name="Grigoriev I."/>
        </authorList>
    </citation>
    <scope>NUCLEOTIDE SEQUENCE</scope>
    <source>
        <strain evidence="8">ATCC 16933</strain>
    </source>
</reference>
<evidence type="ECO:0000256" key="3">
    <source>
        <dbReference type="ARBA" id="ARBA00023306"/>
    </source>
</evidence>
<feature type="compositionally biased region" description="Low complexity" evidence="5">
    <location>
        <begin position="37"/>
        <end position="48"/>
    </location>
</feature>
<name>A0A6A6PDU5_9PEZI</name>
<dbReference type="PANTHER" id="PTHR10177">
    <property type="entry name" value="CYCLINS"/>
    <property type="match status" value="1"/>
</dbReference>